<dbReference type="Pfam" id="PF13408">
    <property type="entry name" value="Zn_ribbon_recom"/>
    <property type="match status" value="1"/>
</dbReference>
<dbReference type="AlphaFoldDB" id="A0A645C2Z5"/>
<reference evidence="5" key="1">
    <citation type="submission" date="2019-08" db="EMBL/GenBank/DDBJ databases">
        <authorList>
            <person name="Kucharzyk K."/>
            <person name="Murdoch R.W."/>
            <person name="Higgins S."/>
            <person name="Loffler F."/>
        </authorList>
    </citation>
    <scope>NUCLEOTIDE SEQUENCE</scope>
</reference>
<dbReference type="InterPro" id="IPR038109">
    <property type="entry name" value="DNA_bind_recomb_sf"/>
</dbReference>
<dbReference type="EMBL" id="VSSQ01024207">
    <property type="protein sequence ID" value="MPM71587.1"/>
    <property type="molecule type" value="Genomic_DNA"/>
</dbReference>
<evidence type="ECO:0000259" key="4">
    <source>
        <dbReference type="Pfam" id="PF13408"/>
    </source>
</evidence>
<evidence type="ECO:0000256" key="1">
    <source>
        <dbReference type="ARBA" id="ARBA00023125"/>
    </source>
</evidence>
<proteinExistence type="predicted"/>
<dbReference type="Gene3D" id="3.90.1750.20">
    <property type="entry name" value="Putative Large Serine Recombinase, Chain B, Domain 2"/>
    <property type="match status" value="1"/>
</dbReference>
<keyword evidence="1" id="KW-0238">DNA-binding</keyword>
<dbReference type="GO" id="GO:0003677">
    <property type="term" value="F:DNA binding"/>
    <property type="evidence" value="ECO:0007669"/>
    <property type="project" value="UniProtKB-KW"/>
</dbReference>
<dbReference type="InterPro" id="IPR050639">
    <property type="entry name" value="SSR_resolvase"/>
</dbReference>
<evidence type="ECO:0000313" key="5">
    <source>
        <dbReference type="EMBL" id="MPM71587.1"/>
    </source>
</evidence>
<evidence type="ECO:0000259" key="3">
    <source>
        <dbReference type="Pfam" id="PF07508"/>
    </source>
</evidence>
<dbReference type="GO" id="GO:0000150">
    <property type="term" value="F:DNA strand exchange activity"/>
    <property type="evidence" value="ECO:0007669"/>
    <property type="project" value="InterPro"/>
</dbReference>
<dbReference type="PANTHER" id="PTHR30461">
    <property type="entry name" value="DNA-INVERTASE FROM LAMBDOID PROPHAGE"/>
    <property type="match status" value="1"/>
</dbReference>
<evidence type="ECO:0008006" key="6">
    <source>
        <dbReference type="Google" id="ProtNLM"/>
    </source>
</evidence>
<feature type="domain" description="Recombinase zinc beta ribbon" evidence="4">
    <location>
        <begin position="98"/>
        <end position="157"/>
    </location>
</feature>
<protein>
    <recommendedName>
        <fullName evidence="6">Recombinase domain-containing protein</fullName>
    </recommendedName>
</protein>
<organism evidence="5">
    <name type="scientific">bioreactor metagenome</name>
    <dbReference type="NCBI Taxonomy" id="1076179"/>
    <lineage>
        <taxon>unclassified sequences</taxon>
        <taxon>metagenomes</taxon>
        <taxon>ecological metagenomes</taxon>
    </lineage>
</organism>
<dbReference type="PANTHER" id="PTHR30461:SF2">
    <property type="entry name" value="SERINE RECOMBINASE PINE-RELATED"/>
    <property type="match status" value="1"/>
</dbReference>
<dbReference type="InterPro" id="IPR025827">
    <property type="entry name" value="Zn_ribbon_recom_dom"/>
</dbReference>
<evidence type="ECO:0000256" key="2">
    <source>
        <dbReference type="ARBA" id="ARBA00023172"/>
    </source>
</evidence>
<feature type="domain" description="Recombinase" evidence="3">
    <location>
        <begin position="9"/>
        <end position="84"/>
    </location>
</feature>
<name>A0A645C2Z5_9ZZZZ</name>
<accession>A0A645C2Z5</accession>
<dbReference type="Pfam" id="PF07508">
    <property type="entry name" value="Recombinase"/>
    <property type="match status" value="1"/>
</dbReference>
<gene>
    <name evidence="5" type="ORF">SDC9_118555</name>
</gene>
<dbReference type="InterPro" id="IPR011109">
    <property type="entry name" value="DNA_bind_recombinase_dom"/>
</dbReference>
<comment type="caution">
    <text evidence="5">The sequence shown here is derived from an EMBL/GenBank/DDBJ whole genome shotgun (WGS) entry which is preliminary data.</text>
</comment>
<sequence>MRKMPFSRNGFVNIDNPKWSSTTILRILKDEIYTGTLVQGKVTNINYKLKVPIKHADEDVSRVAHSHDSIISKNDFDLVQRVLKVRTKSSQSNKVPHLLSGLVVCDSCGKNMMIKTVKHKCGNYRYYYCPTGKKNGCISPSMLRVEKLEQEVFRQIREYINEIKNIVISLKLCH</sequence>
<keyword evidence="2" id="KW-0233">DNA recombination</keyword>